<keyword evidence="4" id="KW-1185">Reference proteome</keyword>
<reference evidence="4" key="2">
    <citation type="submission" date="2012-11" db="EMBL/GenBank/DDBJ databases">
        <authorList>
            <person name="Kuo A."/>
            <person name="Curtis B.A."/>
            <person name="Tanifuji G."/>
            <person name="Burki F."/>
            <person name="Gruber A."/>
            <person name="Irimia M."/>
            <person name="Maruyama S."/>
            <person name="Arias M.C."/>
            <person name="Ball S.G."/>
            <person name="Gile G.H."/>
            <person name="Hirakawa Y."/>
            <person name="Hopkins J.F."/>
            <person name="Rensing S.A."/>
            <person name="Schmutz J."/>
            <person name="Symeonidi A."/>
            <person name="Elias M."/>
            <person name="Eveleigh R.J."/>
            <person name="Herman E.K."/>
            <person name="Klute M.J."/>
            <person name="Nakayama T."/>
            <person name="Obornik M."/>
            <person name="Reyes-Prieto A."/>
            <person name="Armbrust E.V."/>
            <person name="Aves S.J."/>
            <person name="Beiko R.G."/>
            <person name="Coutinho P."/>
            <person name="Dacks J.B."/>
            <person name="Durnford D.G."/>
            <person name="Fast N.M."/>
            <person name="Green B.R."/>
            <person name="Grisdale C."/>
            <person name="Hempe F."/>
            <person name="Henrissat B."/>
            <person name="Hoppner M.P."/>
            <person name="Ishida K.-I."/>
            <person name="Kim E."/>
            <person name="Koreny L."/>
            <person name="Kroth P.G."/>
            <person name="Liu Y."/>
            <person name="Malik S.-B."/>
            <person name="Maier U.G."/>
            <person name="McRose D."/>
            <person name="Mock T."/>
            <person name="Neilson J.A."/>
            <person name="Onodera N.T."/>
            <person name="Poole A.M."/>
            <person name="Pritham E.J."/>
            <person name="Richards T.A."/>
            <person name="Rocap G."/>
            <person name="Roy S.W."/>
            <person name="Sarai C."/>
            <person name="Schaack S."/>
            <person name="Shirato S."/>
            <person name="Slamovits C.H."/>
            <person name="Spencer D.F."/>
            <person name="Suzuki S."/>
            <person name="Worden A.Z."/>
            <person name="Zauner S."/>
            <person name="Barry K."/>
            <person name="Bell C."/>
            <person name="Bharti A.K."/>
            <person name="Crow J.A."/>
            <person name="Grimwood J."/>
            <person name="Kramer R."/>
            <person name="Lindquist E."/>
            <person name="Lucas S."/>
            <person name="Salamov A."/>
            <person name="McFadden G.I."/>
            <person name="Lane C.E."/>
            <person name="Keeling P.J."/>
            <person name="Gray M.W."/>
            <person name="Grigoriev I.V."/>
            <person name="Archibald J.M."/>
        </authorList>
    </citation>
    <scope>NUCLEOTIDE SEQUENCE</scope>
    <source>
        <strain evidence="4">CCMP2712</strain>
    </source>
</reference>
<dbReference type="AlphaFoldDB" id="L1IWL5"/>
<evidence type="ECO:0000313" key="2">
    <source>
        <dbReference type="EMBL" id="EKX40230.1"/>
    </source>
</evidence>
<dbReference type="KEGG" id="gtt:GUITHDRAFT_154195"/>
<feature type="chain" id="PRO_5008770593" evidence="1">
    <location>
        <begin position="22"/>
        <end position="126"/>
    </location>
</feature>
<protein>
    <submittedName>
        <fullName evidence="2 3">Uncharacterized protein</fullName>
    </submittedName>
</protein>
<dbReference type="RefSeq" id="XP_005827210.1">
    <property type="nucleotide sequence ID" value="XM_005827153.1"/>
</dbReference>
<dbReference type="EnsemblProtists" id="EKX40230">
    <property type="protein sequence ID" value="EKX40230"/>
    <property type="gene ID" value="GUITHDRAFT_154195"/>
</dbReference>
<dbReference type="OrthoDB" id="566532at2759"/>
<reference evidence="2 4" key="1">
    <citation type="journal article" date="2012" name="Nature">
        <title>Algal genomes reveal evolutionary mosaicism and the fate of nucleomorphs.</title>
        <authorList>
            <consortium name="DOE Joint Genome Institute"/>
            <person name="Curtis B.A."/>
            <person name="Tanifuji G."/>
            <person name="Burki F."/>
            <person name="Gruber A."/>
            <person name="Irimia M."/>
            <person name="Maruyama S."/>
            <person name="Arias M.C."/>
            <person name="Ball S.G."/>
            <person name="Gile G.H."/>
            <person name="Hirakawa Y."/>
            <person name="Hopkins J.F."/>
            <person name="Kuo A."/>
            <person name="Rensing S.A."/>
            <person name="Schmutz J."/>
            <person name="Symeonidi A."/>
            <person name="Elias M."/>
            <person name="Eveleigh R.J."/>
            <person name="Herman E.K."/>
            <person name="Klute M.J."/>
            <person name="Nakayama T."/>
            <person name="Obornik M."/>
            <person name="Reyes-Prieto A."/>
            <person name="Armbrust E.V."/>
            <person name="Aves S.J."/>
            <person name="Beiko R.G."/>
            <person name="Coutinho P."/>
            <person name="Dacks J.B."/>
            <person name="Durnford D.G."/>
            <person name="Fast N.M."/>
            <person name="Green B.R."/>
            <person name="Grisdale C.J."/>
            <person name="Hempel F."/>
            <person name="Henrissat B."/>
            <person name="Hoppner M.P."/>
            <person name="Ishida K."/>
            <person name="Kim E."/>
            <person name="Koreny L."/>
            <person name="Kroth P.G."/>
            <person name="Liu Y."/>
            <person name="Malik S.B."/>
            <person name="Maier U.G."/>
            <person name="McRose D."/>
            <person name="Mock T."/>
            <person name="Neilson J.A."/>
            <person name="Onodera N.T."/>
            <person name="Poole A.M."/>
            <person name="Pritham E.J."/>
            <person name="Richards T.A."/>
            <person name="Rocap G."/>
            <person name="Roy S.W."/>
            <person name="Sarai C."/>
            <person name="Schaack S."/>
            <person name="Shirato S."/>
            <person name="Slamovits C.H."/>
            <person name="Spencer D.F."/>
            <person name="Suzuki S."/>
            <person name="Worden A.Z."/>
            <person name="Zauner S."/>
            <person name="Barry K."/>
            <person name="Bell C."/>
            <person name="Bharti A.K."/>
            <person name="Crow J.A."/>
            <person name="Grimwood J."/>
            <person name="Kramer R."/>
            <person name="Lindquist E."/>
            <person name="Lucas S."/>
            <person name="Salamov A."/>
            <person name="McFadden G.I."/>
            <person name="Lane C.E."/>
            <person name="Keeling P.J."/>
            <person name="Gray M.W."/>
            <person name="Grigoriev I.V."/>
            <person name="Archibald J.M."/>
        </authorList>
    </citation>
    <scope>NUCLEOTIDE SEQUENCE</scope>
    <source>
        <strain evidence="2 4">CCMP2712</strain>
    </source>
</reference>
<proteinExistence type="predicted"/>
<feature type="signal peptide" evidence="1">
    <location>
        <begin position="1"/>
        <end position="21"/>
    </location>
</feature>
<accession>L1IWL5</accession>
<dbReference type="GeneID" id="17296995"/>
<evidence type="ECO:0000313" key="3">
    <source>
        <dbReference type="EnsemblProtists" id="EKX40230"/>
    </source>
</evidence>
<evidence type="ECO:0000313" key="4">
    <source>
        <dbReference type="Proteomes" id="UP000011087"/>
    </source>
</evidence>
<dbReference type="PaxDb" id="55529-EKX40230"/>
<name>L1IWL5_GUITC</name>
<sequence>MPSRAISVFALLLFTVLSAHGLTVGNDNPPKACYKAPVTAVSDPNVVIYDRDAPCGPGRAYIHNSGNSVPGAPMTAGAGPEEHTYVAAEFSKEVSDSLTHYIGQCMVVPQGGRTVATWRVNRNGCH</sequence>
<dbReference type="HOGENOM" id="CLU_2031140_0_0_1"/>
<feature type="non-terminal residue" evidence="2">
    <location>
        <position position="1"/>
    </location>
</feature>
<evidence type="ECO:0000256" key="1">
    <source>
        <dbReference type="SAM" id="SignalP"/>
    </source>
</evidence>
<dbReference type="EMBL" id="JH993033">
    <property type="protein sequence ID" value="EKX40230.1"/>
    <property type="molecule type" value="Genomic_DNA"/>
</dbReference>
<reference evidence="3" key="3">
    <citation type="submission" date="2016-03" db="UniProtKB">
        <authorList>
            <consortium name="EnsemblProtists"/>
        </authorList>
    </citation>
    <scope>IDENTIFICATION</scope>
</reference>
<keyword evidence="1" id="KW-0732">Signal</keyword>
<organism evidence="2">
    <name type="scientific">Guillardia theta (strain CCMP2712)</name>
    <name type="common">Cryptophyte</name>
    <dbReference type="NCBI Taxonomy" id="905079"/>
    <lineage>
        <taxon>Eukaryota</taxon>
        <taxon>Cryptophyceae</taxon>
        <taxon>Pyrenomonadales</taxon>
        <taxon>Geminigeraceae</taxon>
        <taxon>Guillardia</taxon>
    </lineage>
</organism>
<gene>
    <name evidence="2" type="ORF">GUITHDRAFT_154195</name>
</gene>
<dbReference type="Proteomes" id="UP000011087">
    <property type="component" value="Unassembled WGS sequence"/>
</dbReference>